<dbReference type="GO" id="GO:0046872">
    <property type="term" value="F:metal ion binding"/>
    <property type="evidence" value="ECO:0007669"/>
    <property type="project" value="UniProtKB-KW"/>
</dbReference>
<accession>A0A9P0YJD7</accession>
<reference evidence="10" key="1">
    <citation type="submission" date="2022-07" db="EMBL/GenBank/DDBJ databases">
        <authorList>
            <person name="Macas J."/>
            <person name="Novak P."/>
            <person name="Neumann P."/>
        </authorList>
    </citation>
    <scope>NUCLEOTIDE SEQUENCE</scope>
</reference>
<dbReference type="PANTHER" id="PTHR14950">
    <property type="entry name" value="DICER-RELATED"/>
    <property type="match status" value="1"/>
</dbReference>
<dbReference type="PANTHER" id="PTHR14950:SF53">
    <property type="entry name" value="RIBONUCLEASE 3-LIKE PROTEIN 3 ISOFORM X1"/>
    <property type="match status" value="1"/>
</dbReference>
<keyword evidence="6" id="KW-0378">Hydrolase</keyword>
<proteinExistence type="predicted"/>
<keyword evidence="8" id="KW-0694">RNA-binding</keyword>
<dbReference type="CDD" id="cd00593">
    <property type="entry name" value="RIBOc"/>
    <property type="match status" value="1"/>
</dbReference>
<dbReference type="InterPro" id="IPR036389">
    <property type="entry name" value="RNase_III_sf"/>
</dbReference>
<keyword evidence="7" id="KW-0460">Magnesium</keyword>
<evidence type="ECO:0000313" key="10">
    <source>
        <dbReference type="EMBL" id="CAH9060381.1"/>
    </source>
</evidence>
<evidence type="ECO:0000256" key="2">
    <source>
        <dbReference type="ARBA" id="ARBA00001946"/>
    </source>
</evidence>
<sequence>MCPYSFCSANSRVLSSTATKNLRMSSSPKRSLQSWWFPAKKWLASHGSIFNGFLGARGNQWELEESTEEEGEEKRIDEPMPNIEEVEKIIGYTFKEQSLLCQAFIHSSYNSHKCESYERLEYVGDSVLNLMITKHQYSMYPELPPGLLSPLRAANVDTEKLARVAVRHKFHKFLRHNQPTLRKRIGIFIDALPNYPLHSHGLIAAPKVLADVVESTIGAVFIDSNASLDKTWEVTKTLLEPIITPEMLETNPVKKLKEMCQKHKLKVELVDLWAKNRTCEVLVDNQYRGRGKCLQKKEVALNRAASEAYDEVLRVLGDTKSS</sequence>
<evidence type="ECO:0000256" key="6">
    <source>
        <dbReference type="ARBA" id="ARBA00022801"/>
    </source>
</evidence>
<protein>
    <recommendedName>
        <fullName evidence="9">RNase III domain-containing protein</fullName>
    </recommendedName>
</protein>
<evidence type="ECO:0000256" key="5">
    <source>
        <dbReference type="ARBA" id="ARBA00022759"/>
    </source>
</evidence>
<comment type="caution">
    <text evidence="10">The sequence shown here is derived from an EMBL/GenBank/DDBJ whole genome shotgun (WGS) entry which is preliminary data.</text>
</comment>
<dbReference type="SMART" id="SM00535">
    <property type="entry name" value="RIBOc"/>
    <property type="match status" value="1"/>
</dbReference>
<keyword evidence="3" id="KW-0540">Nuclease</keyword>
<dbReference type="FunFam" id="1.10.1520.10:FF:000004">
    <property type="entry name" value="Endoribonuclease dicer-like 1"/>
    <property type="match status" value="1"/>
</dbReference>
<dbReference type="GO" id="GO:0005737">
    <property type="term" value="C:cytoplasm"/>
    <property type="evidence" value="ECO:0007669"/>
    <property type="project" value="TreeGrafter"/>
</dbReference>
<feature type="domain" description="RNase III" evidence="9">
    <location>
        <begin position="83"/>
        <end position="225"/>
    </location>
</feature>
<dbReference type="Pfam" id="PF00636">
    <property type="entry name" value="Ribonuclease_3"/>
    <property type="match status" value="1"/>
</dbReference>
<dbReference type="GO" id="GO:0030422">
    <property type="term" value="P:siRNA processing"/>
    <property type="evidence" value="ECO:0007669"/>
    <property type="project" value="TreeGrafter"/>
</dbReference>
<dbReference type="Gene3D" id="1.10.1520.10">
    <property type="entry name" value="Ribonuclease III domain"/>
    <property type="match status" value="1"/>
</dbReference>
<dbReference type="EMBL" id="CAMAPE010000004">
    <property type="protein sequence ID" value="CAH9060381.1"/>
    <property type="molecule type" value="Genomic_DNA"/>
</dbReference>
<organism evidence="10 11">
    <name type="scientific">Cuscuta europaea</name>
    <name type="common">European dodder</name>
    <dbReference type="NCBI Taxonomy" id="41803"/>
    <lineage>
        <taxon>Eukaryota</taxon>
        <taxon>Viridiplantae</taxon>
        <taxon>Streptophyta</taxon>
        <taxon>Embryophyta</taxon>
        <taxon>Tracheophyta</taxon>
        <taxon>Spermatophyta</taxon>
        <taxon>Magnoliopsida</taxon>
        <taxon>eudicotyledons</taxon>
        <taxon>Gunneridae</taxon>
        <taxon>Pentapetalae</taxon>
        <taxon>asterids</taxon>
        <taxon>lamiids</taxon>
        <taxon>Solanales</taxon>
        <taxon>Convolvulaceae</taxon>
        <taxon>Cuscuteae</taxon>
        <taxon>Cuscuta</taxon>
        <taxon>Cuscuta subgen. Cuscuta</taxon>
    </lineage>
</organism>
<dbReference type="Gene3D" id="3.30.160.20">
    <property type="match status" value="1"/>
</dbReference>
<dbReference type="SUPFAM" id="SSF54768">
    <property type="entry name" value="dsRNA-binding domain-like"/>
    <property type="match status" value="1"/>
</dbReference>
<comment type="cofactor">
    <cofactor evidence="1">
        <name>Mn(2+)</name>
        <dbReference type="ChEBI" id="CHEBI:29035"/>
    </cofactor>
</comment>
<dbReference type="PROSITE" id="PS00517">
    <property type="entry name" value="RNASE_3_1"/>
    <property type="match status" value="1"/>
</dbReference>
<evidence type="ECO:0000256" key="4">
    <source>
        <dbReference type="ARBA" id="ARBA00022723"/>
    </source>
</evidence>
<evidence type="ECO:0000256" key="3">
    <source>
        <dbReference type="ARBA" id="ARBA00022722"/>
    </source>
</evidence>
<evidence type="ECO:0000256" key="8">
    <source>
        <dbReference type="ARBA" id="ARBA00022884"/>
    </source>
</evidence>
<dbReference type="Proteomes" id="UP001152484">
    <property type="component" value="Unassembled WGS sequence"/>
</dbReference>
<dbReference type="OrthoDB" id="416741at2759"/>
<keyword evidence="11" id="KW-1185">Reference proteome</keyword>
<name>A0A9P0YJD7_CUSEU</name>
<dbReference type="AlphaFoldDB" id="A0A9P0YJD7"/>
<dbReference type="PROSITE" id="PS50142">
    <property type="entry name" value="RNASE_3_2"/>
    <property type="match status" value="1"/>
</dbReference>
<dbReference type="InterPro" id="IPR000999">
    <property type="entry name" value="RNase_III_dom"/>
</dbReference>
<dbReference type="GO" id="GO:0004525">
    <property type="term" value="F:ribonuclease III activity"/>
    <property type="evidence" value="ECO:0007669"/>
    <property type="project" value="InterPro"/>
</dbReference>
<dbReference type="GO" id="GO:0003723">
    <property type="term" value="F:RNA binding"/>
    <property type="evidence" value="ECO:0007669"/>
    <property type="project" value="UniProtKB-KW"/>
</dbReference>
<gene>
    <name evidence="10" type="ORF">CEURO_LOCUS1568</name>
</gene>
<dbReference type="GO" id="GO:0005634">
    <property type="term" value="C:nucleus"/>
    <property type="evidence" value="ECO:0007669"/>
    <property type="project" value="TreeGrafter"/>
</dbReference>
<keyword evidence="5" id="KW-0255">Endonuclease</keyword>
<keyword evidence="4" id="KW-0479">Metal-binding</keyword>
<comment type="cofactor">
    <cofactor evidence="2">
        <name>Mg(2+)</name>
        <dbReference type="ChEBI" id="CHEBI:18420"/>
    </cofactor>
</comment>
<evidence type="ECO:0000259" key="9">
    <source>
        <dbReference type="PROSITE" id="PS50142"/>
    </source>
</evidence>
<dbReference type="SUPFAM" id="SSF69065">
    <property type="entry name" value="RNase III domain-like"/>
    <property type="match status" value="1"/>
</dbReference>
<evidence type="ECO:0000256" key="7">
    <source>
        <dbReference type="ARBA" id="ARBA00022842"/>
    </source>
</evidence>
<evidence type="ECO:0000256" key="1">
    <source>
        <dbReference type="ARBA" id="ARBA00001936"/>
    </source>
</evidence>
<evidence type="ECO:0000313" key="11">
    <source>
        <dbReference type="Proteomes" id="UP001152484"/>
    </source>
</evidence>